<accession>A0ABU3QGP8</accession>
<dbReference type="InterPro" id="IPR018721">
    <property type="entry name" value="DUF2252"/>
</dbReference>
<comment type="caution">
    <text evidence="2">The sequence shown here is derived from an EMBL/GenBank/DDBJ whole genome shotgun (WGS) entry which is preliminary data.</text>
</comment>
<organism evidence="2 3">
    <name type="scientific">Streptomyces tamarix</name>
    <dbReference type="NCBI Taxonomy" id="3078565"/>
    <lineage>
        <taxon>Bacteria</taxon>
        <taxon>Bacillati</taxon>
        <taxon>Actinomycetota</taxon>
        <taxon>Actinomycetes</taxon>
        <taxon>Kitasatosporales</taxon>
        <taxon>Streptomycetaceae</taxon>
        <taxon>Streptomyces</taxon>
    </lineage>
</organism>
<gene>
    <name evidence="2" type="ORF">RND61_07645</name>
</gene>
<evidence type="ECO:0000313" key="2">
    <source>
        <dbReference type="EMBL" id="MDT9681946.1"/>
    </source>
</evidence>
<dbReference type="PANTHER" id="PTHR39441">
    <property type="entry name" value="DUF2252 DOMAIN-CONTAINING PROTEIN"/>
    <property type="match status" value="1"/>
</dbReference>
<dbReference type="PANTHER" id="PTHR39441:SF1">
    <property type="entry name" value="DUF2252 DOMAIN-CONTAINING PROTEIN"/>
    <property type="match status" value="1"/>
</dbReference>
<dbReference type="Proteomes" id="UP001250181">
    <property type="component" value="Unassembled WGS sequence"/>
</dbReference>
<evidence type="ECO:0000256" key="1">
    <source>
        <dbReference type="SAM" id="MobiDB-lite"/>
    </source>
</evidence>
<dbReference type="Pfam" id="PF10009">
    <property type="entry name" value="DUF2252"/>
    <property type="match status" value="1"/>
</dbReference>
<proteinExistence type="predicted"/>
<name>A0ABU3QGP8_9ACTN</name>
<reference evidence="2 3" key="1">
    <citation type="submission" date="2023-09" db="EMBL/GenBank/DDBJ databases">
        <title>Streptomyces sp. nov.: A antagonism against Alternaria gaisen Producing Streptochlin, Isolated from Tamarix root soil.</title>
        <authorList>
            <person name="Chen Y."/>
        </authorList>
    </citation>
    <scope>NUCLEOTIDE SEQUENCE [LARGE SCALE GENOMIC DNA]</scope>
    <source>
        <strain evidence="2 3">TRM76323</strain>
    </source>
</reference>
<protein>
    <submittedName>
        <fullName evidence="2">DUF2252 domain-containing protein</fullName>
    </submittedName>
</protein>
<feature type="compositionally biased region" description="Gly residues" evidence="1">
    <location>
        <begin position="13"/>
        <end position="26"/>
    </location>
</feature>
<dbReference type="RefSeq" id="WP_315877036.1">
    <property type="nucleotide sequence ID" value="NZ_JAWCTQ010000006.1"/>
</dbReference>
<feature type="region of interest" description="Disordered" evidence="1">
    <location>
        <begin position="1"/>
        <end position="26"/>
    </location>
</feature>
<dbReference type="EMBL" id="JAWCTQ010000006">
    <property type="protein sequence ID" value="MDT9681946.1"/>
    <property type="molecule type" value="Genomic_DNA"/>
</dbReference>
<evidence type="ECO:0000313" key="3">
    <source>
        <dbReference type="Proteomes" id="UP001250181"/>
    </source>
</evidence>
<sequence length="512" mass="53348">MDENRAVVPAQRTGGGAGAAGAGAGPTGVGAGPIGAGAADTGGDAERIPVVPGFARHPAGTHGPGGAEGPKAYAKALRGRVPRAAHGTLVLRAGRPDAVRAVEESSRDRVPALAPIRVGRMAATPFAFLRGAAGLMAHDLAGTPVTGVGAQICGDAHAANFGLYGDASGRLVIDLNDFDETVVGPWEWDVKRLATSLVLAGREAGADEDVCRAAAYDAVGAYRRTMRLLARMPVLDAWNAIADEELVSYTDARDLLGTLERVSEKARGNTSARFAAKATEICEDGSRRFVDAPPVLSRVPDAEAAAVASALGPYLETLPPDRLPLLARYAIQDVAFRVVGTGSVGTRSYVVLLLDHRGEPLVLQVKEARPSALVPYLPEAGFEAGAAGHEGRRVVLGQKRMQVVSDSLLGWTTVEGRPYQVRQFRNRKGSVDPAALAADQIDDYGRMTGALLARAHAHSADPRIVAAYCGKNDELDTAFAAFAVAYADRTEADHADLVTAVRAGRVAAELGV</sequence>
<keyword evidence="3" id="KW-1185">Reference proteome</keyword>